<evidence type="ECO:0000256" key="2">
    <source>
        <dbReference type="SAM" id="SignalP"/>
    </source>
</evidence>
<evidence type="ECO:0000256" key="1">
    <source>
        <dbReference type="SAM" id="MobiDB-lite"/>
    </source>
</evidence>
<feature type="signal peptide" evidence="2">
    <location>
        <begin position="1"/>
        <end position="28"/>
    </location>
</feature>
<proteinExistence type="predicted"/>
<organism evidence="3 4">
    <name type="scientific">Azospirillum brasilense</name>
    <dbReference type="NCBI Taxonomy" id="192"/>
    <lineage>
        <taxon>Bacteria</taxon>
        <taxon>Pseudomonadati</taxon>
        <taxon>Pseudomonadota</taxon>
        <taxon>Alphaproteobacteria</taxon>
        <taxon>Rhodospirillales</taxon>
        <taxon>Azospirillaceae</taxon>
        <taxon>Azospirillum</taxon>
    </lineage>
</organism>
<name>A0A235HEA4_AZOBR</name>
<geneLocation type="plasmid" evidence="3">
    <name>unnamed</name>
</geneLocation>
<dbReference type="EMBL" id="NOWT01000011">
    <property type="protein sequence ID" value="OYD83794.1"/>
    <property type="molecule type" value="Genomic_DNA"/>
</dbReference>
<gene>
    <name evidence="3" type="ORF">CHT98_13475</name>
</gene>
<sequence>MKTGSNPFHVAVALAPMLILLHGGPSRADEVSSSAVSQKPPQLASTPATAPAPDPEKDTVVLDASKTRPADAGGQTAAVVRVGQGLRPDGTELVLNEQPRPWLIKQ</sequence>
<feature type="compositionally biased region" description="Low complexity" evidence="1">
    <location>
        <begin position="40"/>
        <end position="51"/>
    </location>
</feature>
<dbReference type="AlphaFoldDB" id="A0A235HEA4"/>
<feature type="chain" id="PRO_5013212173" evidence="2">
    <location>
        <begin position="29"/>
        <end position="106"/>
    </location>
</feature>
<keyword evidence="2" id="KW-0732">Signal</keyword>
<dbReference type="Proteomes" id="UP000215367">
    <property type="component" value="Unassembled WGS sequence"/>
</dbReference>
<feature type="region of interest" description="Disordered" evidence="1">
    <location>
        <begin position="24"/>
        <end position="58"/>
    </location>
</feature>
<comment type="caution">
    <text evidence="3">The sequence shown here is derived from an EMBL/GenBank/DDBJ whole genome shotgun (WGS) entry which is preliminary data.</text>
</comment>
<evidence type="ECO:0000313" key="3">
    <source>
        <dbReference type="EMBL" id="OYD83794.1"/>
    </source>
</evidence>
<accession>A0A235HEA4</accession>
<keyword evidence="3" id="KW-0614">Plasmid</keyword>
<evidence type="ECO:0000313" key="4">
    <source>
        <dbReference type="Proteomes" id="UP000215367"/>
    </source>
</evidence>
<reference evidence="3 4" key="1">
    <citation type="submission" date="2017-07" db="EMBL/GenBank/DDBJ databases">
        <title>Whole genome sequence of Azospirillum brasilense 2A1, a potential biofertilizer strain.</title>
        <authorList>
            <person name="Fontana C.A."/>
            <person name="Toffoli L.M."/>
            <person name="Salazar S.M."/>
            <person name="Puglisi E."/>
            <person name="Pedraza R."/>
            <person name="Bassi D."/>
            <person name="Cocconcelli P.S."/>
        </authorList>
    </citation>
    <scope>NUCLEOTIDE SEQUENCE [LARGE SCALE GENOMIC DNA]</scope>
    <source>
        <strain evidence="3 4">2A1</strain>
        <plasmid evidence="3">unnamed</plasmid>
    </source>
</reference>
<protein>
    <submittedName>
        <fullName evidence="3">Uncharacterized protein</fullName>
    </submittedName>
</protein>